<dbReference type="Proteomes" id="UP001217918">
    <property type="component" value="Unassembled WGS sequence"/>
</dbReference>
<comment type="caution">
    <text evidence="3">The sequence shown here is derived from an EMBL/GenBank/DDBJ whole genome shotgun (WGS) entry which is preliminary data.</text>
</comment>
<dbReference type="AlphaFoldDB" id="A0AAD9MFJ5"/>
<evidence type="ECO:0008006" key="5">
    <source>
        <dbReference type="Google" id="ProtNLM"/>
    </source>
</evidence>
<evidence type="ECO:0000313" key="4">
    <source>
        <dbReference type="Proteomes" id="UP001217918"/>
    </source>
</evidence>
<feature type="region of interest" description="Disordered" evidence="2">
    <location>
        <begin position="1"/>
        <end position="71"/>
    </location>
</feature>
<gene>
    <name evidence="3" type="ORF">P8C59_009369</name>
</gene>
<feature type="compositionally biased region" description="Basic and acidic residues" evidence="2">
    <location>
        <begin position="496"/>
        <end position="505"/>
    </location>
</feature>
<organism evidence="3 4">
    <name type="scientific">Phyllachora maydis</name>
    <dbReference type="NCBI Taxonomy" id="1825666"/>
    <lineage>
        <taxon>Eukaryota</taxon>
        <taxon>Fungi</taxon>
        <taxon>Dikarya</taxon>
        <taxon>Ascomycota</taxon>
        <taxon>Pezizomycotina</taxon>
        <taxon>Sordariomycetes</taxon>
        <taxon>Sordariomycetidae</taxon>
        <taxon>Phyllachorales</taxon>
        <taxon>Phyllachoraceae</taxon>
        <taxon>Phyllachora</taxon>
    </lineage>
</organism>
<dbReference type="EMBL" id="JAQQPM010000009">
    <property type="protein sequence ID" value="KAK2075224.1"/>
    <property type="molecule type" value="Genomic_DNA"/>
</dbReference>
<protein>
    <recommendedName>
        <fullName evidence="5">FAD-dependent oxidoreductase-like enzyme</fullName>
    </recommendedName>
</protein>
<feature type="region of interest" description="Disordered" evidence="2">
    <location>
        <begin position="448"/>
        <end position="592"/>
    </location>
</feature>
<feature type="coiled-coil region" evidence="1">
    <location>
        <begin position="189"/>
        <end position="278"/>
    </location>
</feature>
<keyword evidence="4" id="KW-1185">Reference proteome</keyword>
<feature type="compositionally biased region" description="Polar residues" evidence="2">
    <location>
        <begin position="451"/>
        <end position="460"/>
    </location>
</feature>
<feature type="compositionally biased region" description="Polar residues" evidence="2">
    <location>
        <begin position="1"/>
        <end position="13"/>
    </location>
</feature>
<feature type="region of interest" description="Disordered" evidence="2">
    <location>
        <begin position="120"/>
        <end position="141"/>
    </location>
</feature>
<feature type="compositionally biased region" description="Acidic residues" evidence="2">
    <location>
        <begin position="470"/>
        <end position="484"/>
    </location>
</feature>
<feature type="compositionally biased region" description="Basic and acidic residues" evidence="2">
    <location>
        <begin position="538"/>
        <end position="554"/>
    </location>
</feature>
<feature type="compositionally biased region" description="Polar residues" evidence="2">
    <location>
        <begin position="368"/>
        <end position="377"/>
    </location>
</feature>
<name>A0AAD9MFJ5_9PEZI</name>
<accession>A0AAD9MFJ5</accession>
<proteinExistence type="predicted"/>
<evidence type="ECO:0000313" key="3">
    <source>
        <dbReference type="EMBL" id="KAK2075224.1"/>
    </source>
</evidence>
<evidence type="ECO:0000256" key="2">
    <source>
        <dbReference type="SAM" id="MobiDB-lite"/>
    </source>
</evidence>
<feature type="region of interest" description="Disordered" evidence="2">
    <location>
        <begin position="395"/>
        <end position="419"/>
    </location>
</feature>
<evidence type="ECO:0000256" key="1">
    <source>
        <dbReference type="SAM" id="Coils"/>
    </source>
</evidence>
<reference evidence="3" key="1">
    <citation type="journal article" date="2023" name="Mol. Plant Microbe Interact.">
        <title>Elucidating the Obligate Nature and Biological Capacity of an Invasive Fungal Corn Pathogen.</title>
        <authorList>
            <person name="MacCready J.S."/>
            <person name="Roggenkamp E.M."/>
            <person name="Gdanetz K."/>
            <person name="Chilvers M.I."/>
        </authorList>
    </citation>
    <scope>NUCLEOTIDE SEQUENCE</scope>
    <source>
        <strain evidence="3">PM02</strain>
    </source>
</reference>
<keyword evidence="1" id="KW-0175">Coiled coil</keyword>
<feature type="region of interest" description="Disordered" evidence="2">
    <location>
        <begin position="343"/>
        <end position="383"/>
    </location>
</feature>
<sequence>MSSYHFEPSTQVANGVADKQRPSPLDDPVTPQDGSQDHHLLLLAAGPSLDSIPSTQPLSPIDPPNGSFRMDMNEDRLESRATIPSSLTPPPSSQVPANGVLRAHHSLAYVNSQRSSIFSPPATGGPVVKRESPAPDYAPPTPDMMVQASPDELRSMLQGCIAEHAKLKMEAAHHKLQFNLLSLQADEDAKRASVEHEMIRRQVEALRAADHSRQARLELSVAEEAAQARLMELRIRYGQAMDEIEALQSRYKTAKRYIQQQEDQIAAVADERDMLLNRIRENREHMQILCSPGGMYHAAHTQNAPSTQRRVTPRHALKAANPEGRVDHQENIAMLLQVLSQDTNNSAPTTPTSSHRTTSRLPFKHTRNAQSLSSIPTTPIIRGSPGLLPSVDFIPQSEPPYRSGGASRFQRRNSRESTISAAEDNAELARQALESVAAAASFAAGARHSYGQASHPSLSHSRAPRREKEEEAEEEEEEEEEEEVFASRASQTASEMLRRDPRESFDVASSVGASRDVSPAPDKTAGVARSQPQARHLAGLDKSTESIRHPMACEKRKHSGYGHAPGHQHSGEDAAKNSSPTKKLRAMGGLRDPATVGLGIQYRQET</sequence>
<feature type="compositionally biased region" description="Low complexity" evidence="2">
    <location>
        <begin position="343"/>
        <end position="360"/>
    </location>
</feature>